<evidence type="ECO:0000313" key="2">
    <source>
        <dbReference type="Proteomes" id="UP000320496"/>
    </source>
</evidence>
<dbReference type="OrthoDB" id="291147at2"/>
<protein>
    <submittedName>
        <fullName evidence="1">Uncharacterized protein</fullName>
    </submittedName>
</protein>
<dbReference type="EMBL" id="CP036275">
    <property type="protein sequence ID" value="QDU40769.1"/>
    <property type="molecule type" value="Genomic_DNA"/>
</dbReference>
<evidence type="ECO:0000313" key="1">
    <source>
        <dbReference type="EMBL" id="QDU40769.1"/>
    </source>
</evidence>
<sequence length="62" mass="7177">MATAEVRKQISFFLPLSDWKALRDEAARQRVPITALCRRWIDPELVRIRSSAPQSAENTSRH</sequence>
<accession>A0A517ZE90</accession>
<reference evidence="1 2" key="1">
    <citation type="submission" date="2019-02" db="EMBL/GenBank/DDBJ databases">
        <title>Deep-cultivation of Planctomycetes and their phenomic and genomic characterization uncovers novel biology.</title>
        <authorList>
            <person name="Wiegand S."/>
            <person name="Jogler M."/>
            <person name="Boedeker C."/>
            <person name="Pinto D."/>
            <person name="Vollmers J."/>
            <person name="Rivas-Marin E."/>
            <person name="Kohn T."/>
            <person name="Peeters S.H."/>
            <person name="Heuer A."/>
            <person name="Rast P."/>
            <person name="Oberbeckmann S."/>
            <person name="Bunk B."/>
            <person name="Jeske O."/>
            <person name="Meyerdierks A."/>
            <person name="Storesund J.E."/>
            <person name="Kallscheuer N."/>
            <person name="Luecker S."/>
            <person name="Lage O.M."/>
            <person name="Pohl T."/>
            <person name="Merkel B.J."/>
            <person name="Hornburger P."/>
            <person name="Mueller R.-W."/>
            <person name="Bruemmer F."/>
            <person name="Labrenz M."/>
            <person name="Spormann A.M."/>
            <person name="Op den Camp H."/>
            <person name="Overmann J."/>
            <person name="Amann R."/>
            <person name="Jetten M.S.M."/>
            <person name="Mascher T."/>
            <person name="Medema M.H."/>
            <person name="Devos D.P."/>
            <person name="Kaster A.-K."/>
            <person name="Ovreas L."/>
            <person name="Rohde M."/>
            <person name="Galperin M.Y."/>
            <person name="Jogler C."/>
        </authorList>
    </citation>
    <scope>NUCLEOTIDE SEQUENCE [LARGE SCALE GENOMIC DNA]</scope>
    <source>
        <strain evidence="1 2">Mal4</strain>
    </source>
</reference>
<dbReference type="KEGG" id="mri:Mal4_51290"/>
<organism evidence="1 2">
    <name type="scientific">Maioricimonas rarisocia</name>
    <dbReference type="NCBI Taxonomy" id="2528026"/>
    <lineage>
        <taxon>Bacteria</taxon>
        <taxon>Pseudomonadati</taxon>
        <taxon>Planctomycetota</taxon>
        <taxon>Planctomycetia</taxon>
        <taxon>Planctomycetales</taxon>
        <taxon>Planctomycetaceae</taxon>
        <taxon>Maioricimonas</taxon>
    </lineage>
</organism>
<name>A0A517ZE90_9PLAN</name>
<proteinExistence type="predicted"/>
<dbReference type="AlphaFoldDB" id="A0A517ZE90"/>
<dbReference type="RefSeq" id="WP_145372031.1">
    <property type="nucleotide sequence ID" value="NZ_CP036275.1"/>
</dbReference>
<keyword evidence="2" id="KW-1185">Reference proteome</keyword>
<dbReference type="Proteomes" id="UP000320496">
    <property type="component" value="Chromosome"/>
</dbReference>
<gene>
    <name evidence="1" type="ORF">Mal4_51290</name>
</gene>